<dbReference type="AlphaFoldDB" id="A0A2H0TB14"/>
<feature type="coiled-coil region" evidence="1">
    <location>
        <begin position="33"/>
        <end position="67"/>
    </location>
</feature>
<feature type="transmembrane region" description="Helical" evidence="2">
    <location>
        <begin position="6"/>
        <end position="25"/>
    </location>
</feature>
<sequence length="175" mass="19736">MEKFKLIITSLLVIIIIGLIGYWAVNTMQTGSEHVASEKIKQLENENKDLNKEIEDLNKELDALRPKIEEPIIEEPKPPVNTQPVVYKHQVLIDELQKLVNDNIFMKLGSNGTRVGTVQKFLNIYNNTSIKVDNDYGPGTVTRVKAFQKAEGLTADGEAGVNTFKKMIGWLKKQN</sequence>
<keyword evidence="2" id="KW-0472">Membrane</keyword>
<feature type="domain" description="Peptidoglycan binding-like" evidence="3">
    <location>
        <begin position="112"/>
        <end position="167"/>
    </location>
</feature>
<organism evidence="4 5">
    <name type="scientific">Candidatus Nomurabacteria bacterium CG10_big_fil_rev_8_21_14_0_10_35_16</name>
    <dbReference type="NCBI Taxonomy" id="1974731"/>
    <lineage>
        <taxon>Bacteria</taxon>
        <taxon>Candidatus Nomuraibacteriota</taxon>
    </lineage>
</organism>
<evidence type="ECO:0000256" key="2">
    <source>
        <dbReference type="SAM" id="Phobius"/>
    </source>
</evidence>
<dbReference type="Pfam" id="PF01471">
    <property type="entry name" value="PG_binding_1"/>
    <property type="match status" value="1"/>
</dbReference>
<dbReference type="InterPro" id="IPR002477">
    <property type="entry name" value="Peptidoglycan-bd-like"/>
</dbReference>
<dbReference type="Proteomes" id="UP000230094">
    <property type="component" value="Unassembled WGS sequence"/>
</dbReference>
<dbReference type="Gene3D" id="1.10.101.10">
    <property type="entry name" value="PGBD-like superfamily/PGBD"/>
    <property type="match status" value="1"/>
</dbReference>
<dbReference type="InterPro" id="IPR036366">
    <property type="entry name" value="PGBDSf"/>
</dbReference>
<name>A0A2H0TB14_9BACT</name>
<dbReference type="InterPro" id="IPR036365">
    <property type="entry name" value="PGBD-like_sf"/>
</dbReference>
<evidence type="ECO:0000313" key="5">
    <source>
        <dbReference type="Proteomes" id="UP000230094"/>
    </source>
</evidence>
<proteinExistence type="predicted"/>
<keyword evidence="2" id="KW-0812">Transmembrane</keyword>
<keyword evidence="2" id="KW-1133">Transmembrane helix</keyword>
<accession>A0A2H0TB14</accession>
<evidence type="ECO:0000313" key="4">
    <source>
        <dbReference type="EMBL" id="PIR68181.1"/>
    </source>
</evidence>
<comment type="caution">
    <text evidence="4">The sequence shown here is derived from an EMBL/GenBank/DDBJ whole genome shotgun (WGS) entry which is preliminary data.</text>
</comment>
<dbReference type="Gene3D" id="1.20.5.170">
    <property type="match status" value="1"/>
</dbReference>
<dbReference type="SUPFAM" id="SSF47090">
    <property type="entry name" value="PGBD-like"/>
    <property type="match status" value="1"/>
</dbReference>
<dbReference type="EMBL" id="PFCQ01000013">
    <property type="protein sequence ID" value="PIR68181.1"/>
    <property type="molecule type" value="Genomic_DNA"/>
</dbReference>
<protein>
    <recommendedName>
        <fullName evidence="3">Peptidoglycan binding-like domain-containing protein</fullName>
    </recommendedName>
</protein>
<reference evidence="5" key="1">
    <citation type="submission" date="2017-09" db="EMBL/GenBank/DDBJ databases">
        <title>Depth-based differentiation of microbial function through sediment-hosted aquifers and enrichment of novel symbionts in the deep terrestrial subsurface.</title>
        <authorList>
            <person name="Probst A.J."/>
            <person name="Ladd B."/>
            <person name="Jarett J.K."/>
            <person name="Geller-Mcgrath D.E."/>
            <person name="Sieber C.M.K."/>
            <person name="Emerson J.B."/>
            <person name="Anantharaman K."/>
            <person name="Thomas B.C."/>
            <person name="Malmstrom R."/>
            <person name="Stieglmeier M."/>
            <person name="Klingl A."/>
            <person name="Woyke T."/>
            <person name="Ryan C.M."/>
            <person name="Banfield J.F."/>
        </authorList>
    </citation>
    <scope>NUCLEOTIDE SEQUENCE [LARGE SCALE GENOMIC DNA]</scope>
</reference>
<evidence type="ECO:0000256" key="1">
    <source>
        <dbReference type="SAM" id="Coils"/>
    </source>
</evidence>
<gene>
    <name evidence="4" type="ORF">COU49_02445</name>
</gene>
<evidence type="ECO:0000259" key="3">
    <source>
        <dbReference type="Pfam" id="PF01471"/>
    </source>
</evidence>
<keyword evidence="1" id="KW-0175">Coiled coil</keyword>